<reference evidence="5 6" key="1">
    <citation type="submission" date="2021-06" db="EMBL/GenBank/DDBJ databases">
        <title>Caerostris darwini draft genome.</title>
        <authorList>
            <person name="Kono N."/>
            <person name="Arakawa K."/>
        </authorList>
    </citation>
    <scope>NUCLEOTIDE SEQUENCE [LARGE SCALE GENOMIC DNA]</scope>
</reference>
<name>A0AAV4NPH3_9ARAC</name>
<dbReference type="AlphaFoldDB" id="A0AAV4NPH3"/>
<dbReference type="GO" id="GO:0032008">
    <property type="term" value="P:positive regulation of TOR signaling"/>
    <property type="evidence" value="ECO:0007669"/>
    <property type="project" value="InterPro"/>
</dbReference>
<evidence type="ECO:0000256" key="2">
    <source>
        <dbReference type="ARBA" id="ARBA00010627"/>
    </source>
</evidence>
<keyword evidence="6" id="KW-1185">Reference proteome</keyword>
<comment type="subcellular location">
    <subcellularLocation>
        <location evidence="1">Lysosome</location>
    </subcellularLocation>
</comment>
<evidence type="ECO:0000313" key="6">
    <source>
        <dbReference type="Proteomes" id="UP001054837"/>
    </source>
</evidence>
<comment type="similarity">
    <text evidence="2">Belongs to the LAMTOR4 family.</text>
</comment>
<evidence type="ECO:0000256" key="1">
    <source>
        <dbReference type="ARBA" id="ARBA00004371"/>
    </source>
</evidence>
<dbReference type="PANTHER" id="PTHR33967:SF1">
    <property type="entry name" value="RAGULATOR COMPLEX PROTEIN LAMTOR4"/>
    <property type="match status" value="1"/>
</dbReference>
<evidence type="ECO:0000256" key="4">
    <source>
        <dbReference type="ARBA" id="ARBA00032690"/>
    </source>
</evidence>
<sequence>MPASRSYRISEVVDTSQSPFPDVKPSPARNSIAFHTIEESFQYFFLPVIMSTFSAEKVNHQVGHMIIHEKGGLISSGGELEYDEALADLFYKMVKEGTDKGLLSLSDNEGGFKKLSVQYDDHLYVVAVSNKKIHVVKRKYYPTDPAVV</sequence>
<protein>
    <recommendedName>
        <fullName evidence="4">Late endosomal/lysosomal adaptor and MAPK and MTOR activator 4</fullName>
    </recommendedName>
</protein>
<evidence type="ECO:0000313" key="5">
    <source>
        <dbReference type="EMBL" id="GIX86299.1"/>
    </source>
</evidence>
<dbReference type="GO" id="GO:0005764">
    <property type="term" value="C:lysosome"/>
    <property type="evidence" value="ECO:0007669"/>
    <property type="project" value="UniProtKB-SubCell"/>
</dbReference>
<accession>A0AAV4NPH3</accession>
<dbReference type="PANTHER" id="PTHR33967">
    <property type="entry name" value="RAGULATOR COMPLEX PROTEIN LAMTOR4"/>
    <property type="match status" value="1"/>
</dbReference>
<dbReference type="GO" id="GO:0071986">
    <property type="term" value="C:Ragulator complex"/>
    <property type="evidence" value="ECO:0007669"/>
    <property type="project" value="InterPro"/>
</dbReference>
<dbReference type="GO" id="GO:0071230">
    <property type="term" value="P:cellular response to amino acid stimulus"/>
    <property type="evidence" value="ECO:0007669"/>
    <property type="project" value="InterPro"/>
</dbReference>
<evidence type="ECO:0000256" key="3">
    <source>
        <dbReference type="ARBA" id="ARBA00023228"/>
    </source>
</evidence>
<comment type="caution">
    <text evidence="5">The sequence shown here is derived from an EMBL/GenBank/DDBJ whole genome shotgun (WGS) entry which is preliminary data.</text>
</comment>
<proteinExistence type="inferred from homology"/>
<keyword evidence="3" id="KW-0458">Lysosome</keyword>
<gene>
    <name evidence="5" type="primary">AVEN_106435_1</name>
    <name evidence="5" type="ORF">CDAR_590081</name>
</gene>
<dbReference type="InterPro" id="IPR034601">
    <property type="entry name" value="LAMTOR4"/>
</dbReference>
<organism evidence="5 6">
    <name type="scientific">Caerostris darwini</name>
    <dbReference type="NCBI Taxonomy" id="1538125"/>
    <lineage>
        <taxon>Eukaryota</taxon>
        <taxon>Metazoa</taxon>
        <taxon>Ecdysozoa</taxon>
        <taxon>Arthropoda</taxon>
        <taxon>Chelicerata</taxon>
        <taxon>Arachnida</taxon>
        <taxon>Araneae</taxon>
        <taxon>Araneomorphae</taxon>
        <taxon>Entelegynae</taxon>
        <taxon>Araneoidea</taxon>
        <taxon>Araneidae</taxon>
        <taxon>Caerostris</taxon>
    </lineage>
</organism>
<dbReference type="Proteomes" id="UP001054837">
    <property type="component" value="Unassembled WGS sequence"/>
</dbReference>
<dbReference type="GO" id="GO:0005085">
    <property type="term" value="F:guanyl-nucleotide exchange factor activity"/>
    <property type="evidence" value="ECO:0007669"/>
    <property type="project" value="TreeGrafter"/>
</dbReference>
<dbReference type="EMBL" id="BPLQ01001877">
    <property type="protein sequence ID" value="GIX86299.1"/>
    <property type="molecule type" value="Genomic_DNA"/>
</dbReference>